<name>R8BT42_PHAM7</name>
<dbReference type="AlphaFoldDB" id="R8BT42"/>
<comment type="cofactor">
    <cofactor evidence="1">
        <name>FAD</name>
        <dbReference type="ChEBI" id="CHEBI:57692"/>
    </cofactor>
</comment>
<proteinExistence type="inferred from homology"/>
<dbReference type="HOGENOM" id="CLU_1533637_0_0_1"/>
<reference evidence="8" key="1">
    <citation type="journal article" date="2013" name="Genome Announc.">
        <title>Draft genome sequence of the ascomycete Phaeoacremonium aleophilum strain UCR-PA7, a causal agent of the esca disease complex in grapevines.</title>
        <authorList>
            <person name="Blanco-Ulate B."/>
            <person name="Rolshausen P."/>
            <person name="Cantu D."/>
        </authorList>
    </citation>
    <scope>NUCLEOTIDE SEQUENCE [LARGE SCALE GENOMIC DNA]</scope>
    <source>
        <strain evidence="8">UCR-PA7</strain>
    </source>
</reference>
<dbReference type="EMBL" id="KB932914">
    <property type="protein sequence ID" value="EOO02516.1"/>
    <property type="molecule type" value="Genomic_DNA"/>
</dbReference>
<gene>
    <name evidence="7" type="ORF">UCRPA7_1980</name>
</gene>
<dbReference type="PANTHER" id="PTHR11552:SF201">
    <property type="entry name" value="GLUCOSE-METHANOL-CHOLINE OXIDOREDUCTASE N-TERMINAL DOMAIN-CONTAINING PROTEIN"/>
    <property type="match status" value="1"/>
</dbReference>
<keyword evidence="5" id="KW-0560">Oxidoreductase</keyword>
<protein>
    <submittedName>
        <fullName evidence="7">Putative choline dehydrogenase protein</fullName>
    </submittedName>
</protein>
<dbReference type="Gene3D" id="3.50.50.60">
    <property type="entry name" value="FAD/NAD(P)-binding domain"/>
    <property type="match status" value="1"/>
</dbReference>
<evidence type="ECO:0000256" key="2">
    <source>
        <dbReference type="ARBA" id="ARBA00010790"/>
    </source>
</evidence>
<dbReference type="GO" id="GO:0016614">
    <property type="term" value="F:oxidoreductase activity, acting on CH-OH group of donors"/>
    <property type="evidence" value="ECO:0007669"/>
    <property type="project" value="InterPro"/>
</dbReference>
<comment type="similarity">
    <text evidence="2">Belongs to the GMC oxidoreductase family.</text>
</comment>
<evidence type="ECO:0000259" key="6">
    <source>
        <dbReference type="Pfam" id="PF05199"/>
    </source>
</evidence>
<dbReference type="GeneID" id="19322185"/>
<evidence type="ECO:0000256" key="5">
    <source>
        <dbReference type="ARBA" id="ARBA00023002"/>
    </source>
</evidence>
<feature type="domain" description="Glucose-methanol-choline oxidoreductase C-terminal" evidence="6">
    <location>
        <begin position="33"/>
        <end position="164"/>
    </location>
</feature>
<dbReference type="GO" id="GO:0050660">
    <property type="term" value="F:flavin adenine dinucleotide binding"/>
    <property type="evidence" value="ECO:0007669"/>
    <property type="project" value="InterPro"/>
</dbReference>
<dbReference type="InterPro" id="IPR012132">
    <property type="entry name" value="GMC_OxRdtase"/>
</dbReference>
<dbReference type="Gene3D" id="3.30.560.10">
    <property type="entry name" value="Glucose Oxidase, domain 3"/>
    <property type="match status" value="1"/>
</dbReference>
<keyword evidence="4" id="KW-0274">FAD</keyword>
<dbReference type="SUPFAM" id="SSF51905">
    <property type="entry name" value="FAD/NAD(P)-binding domain"/>
    <property type="match status" value="1"/>
</dbReference>
<sequence>MYQFCASEACRQMQSYNTFVVQRVTPLVDSSAPSQDDGVVFQVLYKASPDDLAQMVLSQLYLDTSGRVGILELFRGVGDCAVTETEPGPSVVSDDDGAWKKFATDTVNSFYHPVGTCSLLLRKDGGVVGADLKVYGTSNLRVVDNSIIPIILSAHIQTAAYDIAEIAAGKIISAA</sequence>
<organism evidence="7 8">
    <name type="scientific">Phaeoacremonium minimum (strain UCR-PA7)</name>
    <name type="common">Esca disease fungus</name>
    <name type="synonym">Togninia minima</name>
    <dbReference type="NCBI Taxonomy" id="1286976"/>
    <lineage>
        <taxon>Eukaryota</taxon>
        <taxon>Fungi</taxon>
        <taxon>Dikarya</taxon>
        <taxon>Ascomycota</taxon>
        <taxon>Pezizomycotina</taxon>
        <taxon>Sordariomycetes</taxon>
        <taxon>Sordariomycetidae</taxon>
        <taxon>Togniniales</taxon>
        <taxon>Togniniaceae</taxon>
        <taxon>Phaeoacremonium</taxon>
    </lineage>
</organism>
<keyword evidence="8" id="KW-1185">Reference proteome</keyword>
<dbReference type="InterPro" id="IPR007867">
    <property type="entry name" value="GMC_OxRtase_C"/>
</dbReference>
<accession>R8BT42</accession>
<dbReference type="Pfam" id="PF05199">
    <property type="entry name" value="GMC_oxred_C"/>
    <property type="match status" value="1"/>
</dbReference>
<evidence type="ECO:0000256" key="1">
    <source>
        <dbReference type="ARBA" id="ARBA00001974"/>
    </source>
</evidence>
<dbReference type="OrthoDB" id="269227at2759"/>
<dbReference type="PANTHER" id="PTHR11552">
    <property type="entry name" value="GLUCOSE-METHANOL-CHOLINE GMC OXIDOREDUCTASE"/>
    <property type="match status" value="1"/>
</dbReference>
<dbReference type="SUPFAM" id="SSF54373">
    <property type="entry name" value="FAD-linked reductases, C-terminal domain"/>
    <property type="match status" value="1"/>
</dbReference>
<dbReference type="eggNOG" id="ENOG502SZNW">
    <property type="taxonomic scope" value="Eukaryota"/>
</dbReference>
<dbReference type="Proteomes" id="UP000014074">
    <property type="component" value="Unassembled WGS sequence"/>
</dbReference>
<evidence type="ECO:0000313" key="7">
    <source>
        <dbReference type="EMBL" id="EOO02516.1"/>
    </source>
</evidence>
<dbReference type="InterPro" id="IPR036188">
    <property type="entry name" value="FAD/NAD-bd_sf"/>
</dbReference>
<evidence type="ECO:0000313" key="8">
    <source>
        <dbReference type="Proteomes" id="UP000014074"/>
    </source>
</evidence>
<dbReference type="KEGG" id="tmn:UCRPA7_1980"/>
<evidence type="ECO:0000256" key="3">
    <source>
        <dbReference type="ARBA" id="ARBA00022630"/>
    </source>
</evidence>
<dbReference type="RefSeq" id="XP_007912749.1">
    <property type="nucleotide sequence ID" value="XM_007914558.1"/>
</dbReference>
<keyword evidence="3" id="KW-0285">Flavoprotein</keyword>
<evidence type="ECO:0000256" key="4">
    <source>
        <dbReference type="ARBA" id="ARBA00022827"/>
    </source>
</evidence>